<reference evidence="1" key="2">
    <citation type="journal article" date="2015" name="Data Brief">
        <title>Shoot transcriptome of the giant reed, Arundo donax.</title>
        <authorList>
            <person name="Barrero R.A."/>
            <person name="Guerrero F.D."/>
            <person name="Moolhuijzen P."/>
            <person name="Goolsby J.A."/>
            <person name="Tidwell J."/>
            <person name="Bellgard S.E."/>
            <person name="Bellgard M.I."/>
        </authorList>
    </citation>
    <scope>NUCLEOTIDE SEQUENCE</scope>
    <source>
        <tissue evidence="1">Shoot tissue taken approximately 20 cm above the soil surface</tissue>
    </source>
</reference>
<proteinExistence type="predicted"/>
<organism evidence="1">
    <name type="scientific">Arundo donax</name>
    <name type="common">Giant reed</name>
    <name type="synonym">Donax arundinaceus</name>
    <dbReference type="NCBI Taxonomy" id="35708"/>
    <lineage>
        <taxon>Eukaryota</taxon>
        <taxon>Viridiplantae</taxon>
        <taxon>Streptophyta</taxon>
        <taxon>Embryophyta</taxon>
        <taxon>Tracheophyta</taxon>
        <taxon>Spermatophyta</taxon>
        <taxon>Magnoliopsida</taxon>
        <taxon>Liliopsida</taxon>
        <taxon>Poales</taxon>
        <taxon>Poaceae</taxon>
        <taxon>PACMAD clade</taxon>
        <taxon>Arundinoideae</taxon>
        <taxon>Arundineae</taxon>
        <taxon>Arundo</taxon>
    </lineage>
</organism>
<evidence type="ECO:0000313" key="1">
    <source>
        <dbReference type="EMBL" id="JAD52484.1"/>
    </source>
</evidence>
<sequence>MLFCEVPQLRNYHSTLQMHTKSICVPNKHLVTIHSILSIIVMLAKQNASNDHHMFGLLLIFISPN</sequence>
<dbReference type="EMBL" id="GBRH01245411">
    <property type="protein sequence ID" value="JAD52484.1"/>
    <property type="molecule type" value="Transcribed_RNA"/>
</dbReference>
<protein>
    <submittedName>
        <fullName evidence="1">Uncharacterized protein</fullName>
    </submittedName>
</protein>
<name>A0A0A9ALA8_ARUDO</name>
<reference evidence="1" key="1">
    <citation type="submission" date="2014-09" db="EMBL/GenBank/DDBJ databases">
        <authorList>
            <person name="Magalhaes I.L.F."/>
            <person name="Oliveira U."/>
            <person name="Santos F.R."/>
            <person name="Vidigal T.H.D.A."/>
            <person name="Brescovit A.D."/>
            <person name="Santos A.J."/>
        </authorList>
    </citation>
    <scope>NUCLEOTIDE SEQUENCE</scope>
    <source>
        <tissue evidence="1">Shoot tissue taken approximately 20 cm above the soil surface</tissue>
    </source>
</reference>
<dbReference type="AlphaFoldDB" id="A0A0A9ALA8"/>
<accession>A0A0A9ALA8</accession>